<dbReference type="InterPro" id="IPR006680">
    <property type="entry name" value="Amidohydro-rel"/>
</dbReference>
<feature type="domain" description="Amidohydrolase-related" evidence="3">
    <location>
        <begin position="59"/>
        <end position="126"/>
    </location>
</feature>
<keyword evidence="2" id="KW-0378">Hydrolase</keyword>
<name>A0ABV7DYC3_9RHOB</name>
<evidence type="ECO:0000313" key="5">
    <source>
        <dbReference type="Proteomes" id="UP001595445"/>
    </source>
</evidence>
<dbReference type="Gene3D" id="3.20.20.140">
    <property type="entry name" value="Metal-dependent hydrolases"/>
    <property type="match status" value="1"/>
</dbReference>
<reference evidence="5" key="1">
    <citation type="journal article" date="2019" name="Int. J. Syst. Evol. Microbiol.">
        <title>The Global Catalogue of Microorganisms (GCM) 10K type strain sequencing project: providing services to taxonomists for standard genome sequencing and annotation.</title>
        <authorList>
            <consortium name="The Broad Institute Genomics Platform"/>
            <consortium name="The Broad Institute Genome Sequencing Center for Infectious Disease"/>
            <person name="Wu L."/>
            <person name="Ma J."/>
        </authorList>
    </citation>
    <scope>NUCLEOTIDE SEQUENCE [LARGE SCALE GENOMIC DNA]</scope>
    <source>
        <strain evidence="5">KCTC 62102</strain>
    </source>
</reference>
<keyword evidence="5" id="KW-1185">Reference proteome</keyword>
<comment type="similarity">
    <text evidence="1">Belongs to the metallo-dependent hydrolases superfamily. ATZ/TRZ family.</text>
</comment>
<comment type="caution">
    <text evidence="4">The sequence shown here is derived from an EMBL/GenBank/DDBJ whole genome shotgun (WGS) entry which is preliminary data.</text>
</comment>
<dbReference type="InterPro" id="IPR050287">
    <property type="entry name" value="MTA/SAH_deaminase"/>
</dbReference>
<proteinExistence type="inferred from homology"/>
<evidence type="ECO:0000256" key="1">
    <source>
        <dbReference type="ARBA" id="ARBA00006745"/>
    </source>
</evidence>
<dbReference type="Gene3D" id="2.30.40.10">
    <property type="entry name" value="Urease, subunit C, domain 1"/>
    <property type="match status" value="1"/>
</dbReference>
<protein>
    <submittedName>
        <fullName evidence="4">Amidohydrolase family protein</fullName>
    </submittedName>
</protein>
<accession>A0ABV7DYC3</accession>
<sequence>MTTPASHDLLLRCASIVTLDPDRQVIEGGWIAIDGDRIGAVGTGEPPAARQVIDRPGLIALPGLIDAHSHAGHGLVRAAGDGDGELWFRICQDIYAFAATPAFWRAEARLAQAERLRAGVTTAVSLLGGGGDVMRTDTTEAGDAHAAATVESGLRTIMAVGPGRLPFPRHFGPERRPVSFAEQMAVCDELITRHDAVLSRRTGVALILPVYSAEHMESDGPEIRRMSAAIRALQDRRGTLFTQDGHRGGTIALAHDLGLLSPRAALSHSVDLTGADFTALQASGAAIIHNPSAIMSILGRCPVPELIEAGITVCLGSDAGAPDRGFDMFRHMAQALHYHRRHFRDPNVLPDGKALEMCTIDAARTLGLGDEIGSIEAGKKADIILVDGRQPHLWPPVMAVNRLTHFAAAGDVDTVVVDGQVLMDQRRIPHLDLEAILDEAEARAESVFRCSGHAGARRESPQIWGRARREAAAFRPSGTRR</sequence>
<gene>
    <name evidence="4" type="ORF">ACFOD6_14520</name>
</gene>
<dbReference type="InterPro" id="IPR032466">
    <property type="entry name" value="Metal_Hydrolase"/>
</dbReference>
<evidence type="ECO:0000259" key="3">
    <source>
        <dbReference type="Pfam" id="PF01979"/>
    </source>
</evidence>
<feature type="domain" description="Amidohydrolase-related" evidence="3">
    <location>
        <begin position="249"/>
        <end position="421"/>
    </location>
</feature>
<dbReference type="EMBL" id="JBHRSM010000024">
    <property type="protein sequence ID" value="MFC3087264.1"/>
    <property type="molecule type" value="Genomic_DNA"/>
</dbReference>
<evidence type="ECO:0000313" key="4">
    <source>
        <dbReference type="EMBL" id="MFC3087264.1"/>
    </source>
</evidence>
<organism evidence="4 5">
    <name type="scientific">Tabrizicola soli</name>
    <dbReference type="NCBI Taxonomy" id="2185115"/>
    <lineage>
        <taxon>Bacteria</taxon>
        <taxon>Pseudomonadati</taxon>
        <taxon>Pseudomonadota</taxon>
        <taxon>Alphaproteobacteria</taxon>
        <taxon>Rhodobacterales</taxon>
        <taxon>Paracoccaceae</taxon>
        <taxon>Tabrizicola</taxon>
    </lineage>
</organism>
<dbReference type="InterPro" id="IPR011059">
    <property type="entry name" value="Metal-dep_hydrolase_composite"/>
</dbReference>
<dbReference type="SUPFAM" id="SSF51338">
    <property type="entry name" value="Composite domain of metallo-dependent hydrolases"/>
    <property type="match status" value="1"/>
</dbReference>
<dbReference type="RefSeq" id="WP_197642878.1">
    <property type="nucleotide sequence ID" value="NZ_JAEACP010000007.1"/>
</dbReference>
<dbReference type="Pfam" id="PF01979">
    <property type="entry name" value="Amidohydro_1"/>
    <property type="match status" value="2"/>
</dbReference>
<dbReference type="SUPFAM" id="SSF51556">
    <property type="entry name" value="Metallo-dependent hydrolases"/>
    <property type="match status" value="1"/>
</dbReference>
<dbReference type="PANTHER" id="PTHR43794">
    <property type="entry name" value="AMINOHYDROLASE SSNA-RELATED"/>
    <property type="match status" value="1"/>
</dbReference>
<dbReference type="Proteomes" id="UP001595445">
    <property type="component" value="Unassembled WGS sequence"/>
</dbReference>
<dbReference type="PANTHER" id="PTHR43794:SF11">
    <property type="entry name" value="AMIDOHYDROLASE-RELATED DOMAIN-CONTAINING PROTEIN"/>
    <property type="match status" value="1"/>
</dbReference>
<evidence type="ECO:0000256" key="2">
    <source>
        <dbReference type="ARBA" id="ARBA00022801"/>
    </source>
</evidence>